<keyword evidence="9 13" id="KW-0239">DNA-directed DNA polymerase</keyword>
<evidence type="ECO:0000256" key="4">
    <source>
        <dbReference type="ARBA" id="ARBA00022695"/>
    </source>
</evidence>
<sequence length="902" mass="104188">MKEFFLTIEQLGNTIHERYIDSNGVEQTRQIDYKPTLFYHSDTESKYKDIYGMNCKKKRFPDMKEARNWIRRMEDIGQDAMGMDDFKLAYLSDRYPGEIHFNPALVRQCNYDIEVTAPEFPKPNEAKYPIDALTHYDSIADKFYVFDLLNSPYGKVSKWDPVLAGKPEAEGGDEIPQDILDRVVYLPFDNEQELLLEYLNLWEQQTPVILTGWNVESFDNPYVYNRLKNVFGEKTAKRLSPLRKVNSKIIADTFGDEREIITPLGISVLDYLDLYKKFSFTNQPSYRLDYVAEYELGVGKLEYDGPINKLRETNHQRYISYNIIDVARVQQIDKKRQFLNLALDMAYYAKMPMQSVFSPIKTWDAIIFNSLKNDNKVIPQKKHHIPQSYPGAYVKEPTPNSYKYVISADLTSLYPSIIRQVNISPETLHGQFAVRPLHEYIAGTAPKPSEEYSCSPNGWMYRKDIDGVVPVEIKKVFDQRKLHKGFMLAAQRNAELIKEALHNPKGSSDKSEPTLDYRFDMEESIKAQLHDLNEAILLSMLDKATRTEVAGMTAQICRKLLINSLYGALGNVHFRYYDLRNATAITLFGQLALQWIERRVNEFYNETLKTDNHKYVIYGDTDSIYMCVDPLIEKIGEDKFRDTNHLVDFLDKFAKEKLEPAIGRAFQDMCDYMNNKEQLMFMDREAIACPPLGSKGLGGFWTGKKRYALNVYDMEGTRYADPKMKIMGLETQKSSTPKACQKALKECIRRMLQEGESSLQDYYKEFEQEFRKQHYMTIAGVSSANNIAQYDDNGYPGYKCPFHIRGILAYNRATKNIPDAEAIVEGSKVMVLPLRDQNPFGDKCIAWPSGTQINPAIREDVLKYLDYSTLFQKTFVKPLSGFTTAARINYEHVATLDDILGW</sequence>
<feature type="binding site" evidence="13">
    <location>
        <position position="325"/>
    </location>
    <ligand>
        <name>Mg(2+)</name>
        <dbReference type="ChEBI" id="CHEBI:18420"/>
        <label>2</label>
        <note>catalytic; for 3'-5' exonuclease activity</note>
    </ligand>
</feature>
<keyword evidence="18" id="KW-1185">Reference proteome</keyword>
<dbReference type="GO" id="GO:0000166">
    <property type="term" value="F:nucleotide binding"/>
    <property type="evidence" value="ECO:0007669"/>
    <property type="project" value="UniProtKB-UniRule"/>
</dbReference>
<dbReference type="Gene3D" id="1.20.1280.300">
    <property type="match status" value="1"/>
</dbReference>
<feature type="binding site" evidence="13">
    <location>
        <position position="410"/>
    </location>
    <ligand>
        <name>Mg(2+)</name>
        <dbReference type="ChEBI" id="CHEBI:18420"/>
        <label>4</label>
        <note>catalytic; for polymerase activity</note>
    </ligand>
</feature>
<feature type="domain" description="DNA-directed DNA polymerase family B multifunctional" evidence="15">
    <location>
        <begin position="554"/>
        <end position="628"/>
    </location>
</feature>
<dbReference type="SUPFAM" id="SSF53098">
    <property type="entry name" value="Ribonuclease H-like"/>
    <property type="match status" value="1"/>
</dbReference>
<feature type="binding site" evidence="13">
    <location>
        <position position="409"/>
    </location>
    <ligand>
        <name>Mg(2+)</name>
        <dbReference type="ChEBI" id="CHEBI:18420"/>
        <label>3</label>
        <note>catalytic; for polymerase activity</note>
    </ligand>
</feature>
<dbReference type="Pfam" id="PF00136">
    <property type="entry name" value="DNA_pol_B"/>
    <property type="match status" value="2"/>
</dbReference>
<feature type="binding site" evidence="13">
    <location>
        <position position="219"/>
    </location>
    <ligand>
        <name>Mg(2+)</name>
        <dbReference type="ChEBI" id="CHEBI:18420"/>
        <label>2</label>
        <note>catalytic; for 3'-5' exonuclease activity</note>
    </ligand>
</feature>
<keyword evidence="7 13" id="KW-0378">Hydrolase</keyword>
<evidence type="ECO:0000256" key="8">
    <source>
        <dbReference type="ARBA" id="ARBA00022839"/>
    </source>
</evidence>
<feature type="site" description="Essential for viral replication" evidence="13">
    <location>
        <position position="713"/>
    </location>
</feature>
<evidence type="ECO:0000256" key="9">
    <source>
        <dbReference type="ARBA" id="ARBA00022932"/>
    </source>
</evidence>
<feature type="binding site" evidence="13">
    <location>
        <position position="622"/>
    </location>
    <ligand>
        <name>Mg(2+)</name>
        <dbReference type="ChEBI" id="CHEBI:18420"/>
        <label>3</label>
        <note>catalytic; for polymerase activity</note>
    </ligand>
</feature>
<evidence type="ECO:0000313" key="18">
    <source>
        <dbReference type="Proteomes" id="UP000320940"/>
    </source>
</evidence>
<comment type="similarity">
    <text evidence="1 13 14">Belongs to the DNA polymerase type-B family.</text>
</comment>
<comment type="subunit">
    <text evidence="13">Part of the replicase complex that includes the DNA polymerase, the polymerase clamp, the clamp loader complex, the single-stranded DNA binding protein, and the primase/helicase. Interacts with the polymerase clamp; this interaction constitutes the polymerase holoenzyme.</text>
</comment>
<evidence type="ECO:0000256" key="2">
    <source>
        <dbReference type="ARBA" id="ARBA00012417"/>
    </source>
</evidence>
<dbReference type="Proteomes" id="UP000320940">
    <property type="component" value="Segment"/>
</dbReference>
<dbReference type="InterPro" id="IPR006134">
    <property type="entry name" value="DNA-dir_DNA_pol_B_multi_dom"/>
</dbReference>
<dbReference type="GO" id="GO:0039686">
    <property type="term" value="P:bidirectional double-stranded viral DNA replication"/>
    <property type="evidence" value="ECO:0007669"/>
    <property type="project" value="UniProtKB-UniRule"/>
</dbReference>
<feature type="binding site" evidence="13">
    <location>
        <position position="409"/>
    </location>
    <ligand>
        <name>Mg(2+)</name>
        <dbReference type="ChEBI" id="CHEBI:18420"/>
        <label>4</label>
        <note>catalytic; for polymerase activity</note>
    </ligand>
</feature>
<dbReference type="GO" id="GO:0008408">
    <property type="term" value="F:3'-5' exonuclease activity"/>
    <property type="evidence" value="ECO:0007669"/>
    <property type="project" value="UniProtKB-UniRule"/>
</dbReference>
<dbReference type="Pfam" id="PF03104">
    <property type="entry name" value="DNA_pol_B_exo1"/>
    <property type="match status" value="1"/>
</dbReference>
<feature type="site" description="Optimization of metal coordination by the polymerase active site" evidence="13">
    <location>
        <position position="620"/>
    </location>
</feature>
<comment type="domain">
    <text evidence="13">The N-terminus contains the 3'-5' exonuclease activity. The C-terminus contains the polymerase activity and is involved in binding to the polymerase clamp protein. A beta hairpin structure is necessary for the proofreading function of the polymerase.</text>
</comment>
<evidence type="ECO:0000256" key="10">
    <source>
        <dbReference type="ARBA" id="ARBA00023109"/>
    </source>
</evidence>
<evidence type="ECO:0000256" key="11">
    <source>
        <dbReference type="ARBA" id="ARBA00023125"/>
    </source>
</evidence>
<feature type="region of interest" description="Binding of DNA in B-conformation" evidence="13">
    <location>
        <begin position="704"/>
        <end position="707"/>
    </location>
</feature>
<protein>
    <recommendedName>
        <fullName evidence="2 13">DNA-directed DNA polymerase</fullName>
        <ecNumber evidence="2 13">2.7.7.7</ecNumber>
        <ecNumber evidence="13">3.1.11.-</ecNumber>
    </recommendedName>
</protein>
<dbReference type="GO" id="GO:0006261">
    <property type="term" value="P:DNA-templated DNA replication"/>
    <property type="evidence" value="ECO:0007669"/>
    <property type="project" value="TreeGrafter"/>
</dbReference>
<feature type="binding site" evidence="13">
    <location>
        <position position="112"/>
    </location>
    <ligand>
        <name>Mg(2+)</name>
        <dbReference type="ChEBI" id="CHEBI:18420"/>
        <label>1</label>
        <note>catalytic; for 3'-5' exonuclease activity</note>
    </ligand>
</feature>
<keyword evidence="13" id="KW-0511">Multifunctional enzyme</keyword>
<comment type="cofactor">
    <cofactor evidence="13">
        <name>Mg(2+)</name>
        <dbReference type="ChEBI" id="CHEBI:18420"/>
    </cofactor>
</comment>
<dbReference type="InterPro" id="IPR017964">
    <property type="entry name" value="DNA-dir_DNA_pol_B_CS"/>
</dbReference>
<feature type="binding site" evidence="13">
    <location>
        <position position="480"/>
    </location>
    <ligand>
        <name>substrate</name>
    </ligand>
</feature>
<dbReference type="PROSITE" id="PS00116">
    <property type="entry name" value="DNA_POLYMERASE_B"/>
    <property type="match status" value="1"/>
</dbReference>
<keyword evidence="6 13" id="KW-0540">Nuclease</keyword>
<evidence type="ECO:0000256" key="3">
    <source>
        <dbReference type="ARBA" id="ARBA00022679"/>
    </source>
</evidence>
<feature type="binding site" evidence="13">
    <location>
        <position position="325"/>
    </location>
    <ligand>
        <name>Mg(2+)</name>
        <dbReference type="ChEBI" id="CHEBI:18420"/>
        <label>1</label>
        <note>catalytic; for 3'-5' exonuclease activity</note>
    </ligand>
</feature>
<dbReference type="EC" id="2.7.7.7" evidence="2 13"/>
<dbReference type="Gene3D" id="1.10.287.690">
    <property type="entry name" value="Helix hairpin bin"/>
    <property type="match status" value="1"/>
</dbReference>
<comment type="caution">
    <text evidence="13">Lacks conserved residue(s) required for the propagation of feature annotation.</text>
</comment>
<dbReference type="HAMAP" id="MF_04100">
    <property type="entry name" value="DPOL_T4"/>
    <property type="match status" value="1"/>
</dbReference>
<dbReference type="Gene3D" id="3.30.342.10">
    <property type="entry name" value="DNA Polymerase, chain B, domain 1"/>
    <property type="match status" value="1"/>
</dbReference>
<dbReference type="InterPro" id="IPR012337">
    <property type="entry name" value="RNaseH-like_sf"/>
</dbReference>
<comment type="function">
    <text evidence="13">Replicates the viral genomic DNA. This polymerase possesses two enzymatic activities: DNA synthesis (polymerase) and an exonucleolytic activity that degrades single-stranded DNA in the 3'- to 5'-direction for proofreading purpose.</text>
</comment>
<proteinExistence type="inferred from homology"/>
<dbReference type="InterPro" id="IPR023211">
    <property type="entry name" value="DNA_pol_palm_dom_sf"/>
</dbReference>
<dbReference type="PRINTS" id="PR00106">
    <property type="entry name" value="DNAPOLB"/>
</dbReference>
<keyword evidence="13" id="KW-0479">Metal-binding</keyword>
<dbReference type="Gene3D" id="3.30.420.10">
    <property type="entry name" value="Ribonuclease H-like superfamily/Ribonuclease H"/>
    <property type="match status" value="1"/>
</dbReference>
<dbReference type="GO" id="GO:0003677">
    <property type="term" value="F:DNA binding"/>
    <property type="evidence" value="ECO:0007669"/>
    <property type="project" value="UniProtKB-UniRule"/>
</dbReference>
<keyword evidence="5 13" id="KW-0235">DNA replication</keyword>
<reference evidence="18" key="1">
    <citation type="submission" date="2019-06" db="EMBL/GenBank/DDBJ databases">
        <title>Complete genome of the novel Klebsiella pneumoniae phage Marfa.</title>
        <authorList>
            <person name="Harb L."/>
            <person name="Boeckman J."/>
            <person name="Newkirk H."/>
            <person name="Liu M."/>
            <person name="Gill J."/>
            <person name="Ramsey J."/>
        </authorList>
    </citation>
    <scope>NUCLEOTIDE SEQUENCE [LARGE SCALE GENOMIC DNA]</scope>
</reference>
<keyword evidence="10 13" id="KW-1194">Viral DNA replication</keyword>
<evidence type="ECO:0000313" key="17">
    <source>
        <dbReference type="EMBL" id="QDB71699.1"/>
    </source>
</evidence>
<keyword evidence="4 13" id="KW-0548">Nucleotidyltransferase</keyword>
<feature type="region of interest" description="Interaction with the polymerase clamp" evidence="13">
    <location>
        <begin position="896"/>
        <end position="902"/>
    </location>
</feature>
<feature type="binding site" evidence="13">
    <location>
        <begin position="412"/>
        <end position="414"/>
    </location>
    <ligand>
        <name>substrate</name>
    </ligand>
</feature>
<dbReference type="SUPFAM" id="SSF56672">
    <property type="entry name" value="DNA/RNA polymerases"/>
    <property type="match status" value="1"/>
</dbReference>
<dbReference type="SMART" id="SM00486">
    <property type="entry name" value="POLBc"/>
    <property type="match status" value="1"/>
</dbReference>
<dbReference type="InterPro" id="IPR034749">
    <property type="entry name" value="DPOL_T4"/>
</dbReference>
<feature type="region of interest" description="Polymerase" evidence="13">
    <location>
        <begin position="378"/>
        <end position="902"/>
    </location>
</feature>
<evidence type="ECO:0000256" key="6">
    <source>
        <dbReference type="ARBA" id="ARBA00022722"/>
    </source>
</evidence>
<dbReference type="InterPro" id="IPR043502">
    <property type="entry name" value="DNA/RNA_pol_sf"/>
</dbReference>
<dbReference type="InterPro" id="IPR006133">
    <property type="entry name" value="DNA-dir_DNA_pol_B_exonuc"/>
</dbReference>
<evidence type="ECO:0000256" key="1">
    <source>
        <dbReference type="ARBA" id="ARBA00005755"/>
    </source>
</evidence>
<keyword evidence="3 13" id="KW-0808">Transferase</keyword>
<dbReference type="Gene3D" id="3.90.1600.10">
    <property type="entry name" value="Palm domain of DNA polymerase"/>
    <property type="match status" value="1"/>
</dbReference>
<comment type="catalytic activity">
    <reaction evidence="12 13 14">
        <text>DNA(n) + a 2'-deoxyribonucleoside 5'-triphosphate = DNA(n+1) + diphosphate</text>
        <dbReference type="Rhea" id="RHEA:22508"/>
        <dbReference type="Rhea" id="RHEA-COMP:17339"/>
        <dbReference type="Rhea" id="RHEA-COMP:17340"/>
        <dbReference type="ChEBI" id="CHEBI:33019"/>
        <dbReference type="ChEBI" id="CHEBI:61560"/>
        <dbReference type="ChEBI" id="CHEBI:173112"/>
        <dbReference type="EC" id="2.7.7.7"/>
    </reaction>
</comment>
<evidence type="ECO:0000256" key="7">
    <source>
        <dbReference type="ARBA" id="ARBA00022801"/>
    </source>
</evidence>
<organism evidence="17 18">
    <name type="scientific">Klebsiella phage Marfa</name>
    <dbReference type="NCBI Taxonomy" id="2587809"/>
    <lineage>
        <taxon>Viruses</taxon>
        <taxon>Duplodnaviria</taxon>
        <taxon>Heunggongvirae</taxon>
        <taxon>Uroviricota</taxon>
        <taxon>Caudoviricetes</taxon>
        <taxon>Marfavirus</taxon>
        <taxon>Marfavirus marfa</taxon>
    </lineage>
</organism>
<feature type="domain" description="DNA-directed DNA polymerase family B exonuclease" evidence="16">
    <location>
        <begin position="184"/>
        <end position="291"/>
    </location>
</feature>
<feature type="binding site" evidence="13">
    <location>
        <position position="559"/>
    </location>
    <ligand>
        <name>substrate</name>
    </ligand>
</feature>
<name>A0A4Y5TRT5_9CAUD</name>
<dbReference type="PANTHER" id="PTHR10322">
    <property type="entry name" value="DNA POLYMERASE CATALYTIC SUBUNIT"/>
    <property type="match status" value="1"/>
</dbReference>
<dbReference type="Gene3D" id="3.40.1820.10">
    <property type="entry name" value="DnaQ-like 3'-5' exonuclease"/>
    <property type="match status" value="1"/>
</dbReference>
<dbReference type="InterPro" id="IPR036397">
    <property type="entry name" value="RNaseH_sf"/>
</dbReference>
<dbReference type="EMBL" id="MN044033">
    <property type="protein sequence ID" value="QDB71699.1"/>
    <property type="molecule type" value="Genomic_DNA"/>
</dbReference>
<gene>
    <name evidence="17" type="ORF">CPT_Marfa_044</name>
</gene>
<feature type="domain" description="DNA-directed DNA polymerase family B multifunctional" evidence="15">
    <location>
        <begin position="366"/>
        <end position="493"/>
    </location>
</feature>
<feature type="binding site" evidence="13">
    <location>
        <position position="114"/>
    </location>
    <ligand>
        <name>Mg(2+)</name>
        <dbReference type="ChEBI" id="CHEBI:18420"/>
        <label>1</label>
        <note>catalytic; for 3'-5' exonuclease activity</note>
    </ligand>
</feature>
<dbReference type="InterPro" id="IPR050240">
    <property type="entry name" value="DNA_pol_type-B"/>
</dbReference>
<accession>A0A4Y5TRT5</accession>
<feature type="site" description="Optimization of metal coordination by the polymerase active site" evidence="13">
    <location>
        <position position="705"/>
    </location>
</feature>
<evidence type="ECO:0000256" key="12">
    <source>
        <dbReference type="ARBA" id="ARBA00049244"/>
    </source>
</evidence>
<evidence type="ECO:0000256" key="13">
    <source>
        <dbReference type="HAMAP-Rule" id="MF_04100"/>
    </source>
</evidence>
<dbReference type="GO" id="GO:0003887">
    <property type="term" value="F:DNA-directed DNA polymerase activity"/>
    <property type="evidence" value="ECO:0007669"/>
    <property type="project" value="UniProtKB-UniRule"/>
</dbReference>
<dbReference type="GO" id="GO:0046872">
    <property type="term" value="F:metal ion binding"/>
    <property type="evidence" value="ECO:0007669"/>
    <property type="project" value="UniProtKB-KW"/>
</dbReference>
<evidence type="ECO:0000256" key="14">
    <source>
        <dbReference type="RuleBase" id="RU000442"/>
    </source>
</evidence>
<dbReference type="EC" id="3.1.11.-" evidence="13"/>
<dbReference type="InterPro" id="IPR006172">
    <property type="entry name" value="DNA-dir_DNA_pol_B"/>
</dbReference>
<evidence type="ECO:0000259" key="15">
    <source>
        <dbReference type="Pfam" id="PF00136"/>
    </source>
</evidence>
<evidence type="ECO:0000256" key="5">
    <source>
        <dbReference type="ARBA" id="ARBA00022705"/>
    </source>
</evidence>
<keyword evidence="8 13" id="KW-0269">Exonuclease</keyword>
<dbReference type="PANTHER" id="PTHR10322:SF23">
    <property type="entry name" value="DNA POLYMERASE DELTA CATALYTIC SUBUNIT"/>
    <property type="match status" value="1"/>
</dbReference>
<evidence type="ECO:0000259" key="16">
    <source>
        <dbReference type="Pfam" id="PF03104"/>
    </source>
</evidence>
<keyword evidence="11 13" id="KW-0238">DNA-binding</keyword>
<feature type="binding site" evidence="13">
    <location>
        <position position="622"/>
    </location>
    <ligand>
        <name>Mg(2+)</name>
        <dbReference type="ChEBI" id="CHEBI:18420"/>
        <label>4</label>
        <note>catalytic; for polymerase activity</note>
    </ligand>
</feature>
<keyword evidence="13" id="KW-0460">Magnesium</keyword>